<keyword evidence="4" id="KW-1185">Reference proteome</keyword>
<protein>
    <submittedName>
        <fullName evidence="3">Sugar phosphate isomerase/epimerase family protein</fullName>
    </submittedName>
</protein>
<keyword evidence="3" id="KW-0413">Isomerase</keyword>
<keyword evidence="1" id="KW-0732">Signal</keyword>
<feature type="domain" description="Xylose isomerase-like TIM barrel" evidence="2">
    <location>
        <begin position="53"/>
        <end position="279"/>
    </location>
</feature>
<dbReference type="PANTHER" id="PTHR12110">
    <property type="entry name" value="HYDROXYPYRUVATE ISOMERASE"/>
    <property type="match status" value="1"/>
</dbReference>
<dbReference type="PROSITE" id="PS51318">
    <property type="entry name" value="TAT"/>
    <property type="match status" value="1"/>
</dbReference>
<accession>A0ABW5X462</accession>
<name>A0ABW5X462_9FLAO</name>
<dbReference type="InterPro" id="IPR036237">
    <property type="entry name" value="Xyl_isomerase-like_sf"/>
</dbReference>
<dbReference type="PANTHER" id="PTHR12110:SF41">
    <property type="entry name" value="INOSOSE DEHYDRATASE"/>
    <property type="match status" value="1"/>
</dbReference>
<evidence type="ECO:0000256" key="1">
    <source>
        <dbReference type="SAM" id="SignalP"/>
    </source>
</evidence>
<evidence type="ECO:0000313" key="4">
    <source>
        <dbReference type="Proteomes" id="UP001597438"/>
    </source>
</evidence>
<dbReference type="GO" id="GO:0016853">
    <property type="term" value="F:isomerase activity"/>
    <property type="evidence" value="ECO:0007669"/>
    <property type="project" value="UniProtKB-KW"/>
</dbReference>
<evidence type="ECO:0000259" key="2">
    <source>
        <dbReference type="Pfam" id="PF01261"/>
    </source>
</evidence>
<proteinExistence type="predicted"/>
<dbReference type="InterPro" id="IPR013022">
    <property type="entry name" value="Xyl_isomerase-like_TIM-brl"/>
</dbReference>
<gene>
    <name evidence="3" type="ORF">ACFSYS_07895</name>
</gene>
<dbReference type="EMBL" id="JBHUOJ010000016">
    <property type="protein sequence ID" value="MFD2833209.1"/>
    <property type="molecule type" value="Genomic_DNA"/>
</dbReference>
<dbReference type="InterPro" id="IPR006311">
    <property type="entry name" value="TAT_signal"/>
</dbReference>
<dbReference type="PROSITE" id="PS51257">
    <property type="entry name" value="PROKAR_LIPOPROTEIN"/>
    <property type="match status" value="1"/>
</dbReference>
<dbReference type="InterPro" id="IPR050312">
    <property type="entry name" value="IolE/XylAMocC-like"/>
</dbReference>
<feature type="chain" id="PRO_5046519755" evidence="1">
    <location>
        <begin position="17"/>
        <end position="293"/>
    </location>
</feature>
<dbReference type="Gene3D" id="3.20.20.150">
    <property type="entry name" value="Divalent-metal-dependent TIM barrel enzymes"/>
    <property type="match status" value="1"/>
</dbReference>
<reference evidence="4" key="1">
    <citation type="journal article" date="2019" name="Int. J. Syst. Evol. Microbiol.">
        <title>The Global Catalogue of Microorganisms (GCM) 10K type strain sequencing project: providing services to taxonomists for standard genome sequencing and annotation.</title>
        <authorList>
            <consortium name="The Broad Institute Genomics Platform"/>
            <consortium name="The Broad Institute Genome Sequencing Center for Infectious Disease"/>
            <person name="Wu L."/>
            <person name="Ma J."/>
        </authorList>
    </citation>
    <scope>NUCLEOTIDE SEQUENCE [LARGE SCALE GENOMIC DNA]</scope>
    <source>
        <strain evidence="4">KCTC 52925</strain>
    </source>
</reference>
<sequence>MISRRFFIKQSGLAVAATAILPSMFYSCDPNRALGVQLYSLRETIGGDVKGTLEKVAKAGYKEVETFGFAPGKGFWGTSVSEFKNIMAANGLSSPSGHYGMDPYMAESGKRSDFQYAIDVAKGLDQKYVIIPYLSDGLRGSLDDYKRMANKLNEAGQICKDAGLKLAYHNHDFEFKDYNGENGYEYFLQNTDASLVDFEMDIYWVVRAGKDPVALFEKYPGRFPLWHVKDMSKTNNEKNTEIGNGTIDFKKIFEKAKLAGAKHFIVEQENFDMEAYASLKQSHDYIINSLVQS</sequence>
<organism evidence="3 4">
    <name type="scientific">Christiangramia antarctica</name>
    <dbReference type="NCBI Taxonomy" id="2058158"/>
    <lineage>
        <taxon>Bacteria</taxon>
        <taxon>Pseudomonadati</taxon>
        <taxon>Bacteroidota</taxon>
        <taxon>Flavobacteriia</taxon>
        <taxon>Flavobacteriales</taxon>
        <taxon>Flavobacteriaceae</taxon>
        <taxon>Christiangramia</taxon>
    </lineage>
</organism>
<comment type="caution">
    <text evidence="3">The sequence shown here is derived from an EMBL/GenBank/DDBJ whole genome shotgun (WGS) entry which is preliminary data.</text>
</comment>
<dbReference type="Proteomes" id="UP001597438">
    <property type="component" value="Unassembled WGS sequence"/>
</dbReference>
<dbReference type="RefSeq" id="WP_251740975.1">
    <property type="nucleotide sequence ID" value="NZ_JBHUOJ010000016.1"/>
</dbReference>
<dbReference type="SUPFAM" id="SSF51658">
    <property type="entry name" value="Xylose isomerase-like"/>
    <property type="match status" value="1"/>
</dbReference>
<feature type="signal peptide" evidence="1">
    <location>
        <begin position="1"/>
        <end position="16"/>
    </location>
</feature>
<evidence type="ECO:0000313" key="3">
    <source>
        <dbReference type="EMBL" id="MFD2833209.1"/>
    </source>
</evidence>
<dbReference type="Pfam" id="PF01261">
    <property type="entry name" value="AP_endonuc_2"/>
    <property type="match status" value="1"/>
</dbReference>